<keyword evidence="7" id="KW-1185">Reference proteome</keyword>
<dbReference type="InterPro" id="IPR007568">
    <property type="entry name" value="RTA1"/>
</dbReference>
<feature type="transmembrane region" description="Helical" evidence="5">
    <location>
        <begin position="71"/>
        <end position="93"/>
    </location>
</feature>
<feature type="transmembrane region" description="Helical" evidence="5">
    <location>
        <begin position="198"/>
        <end position="218"/>
    </location>
</feature>
<keyword evidence="3 5" id="KW-1133">Transmembrane helix</keyword>
<dbReference type="AlphaFoldDB" id="A0A395GYK3"/>
<evidence type="ECO:0000256" key="5">
    <source>
        <dbReference type="SAM" id="Phobius"/>
    </source>
</evidence>
<dbReference type="Proteomes" id="UP000249402">
    <property type="component" value="Unassembled WGS sequence"/>
</dbReference>
<dbReference type="GO" id="GO:0016020">
    <property type="term" value="C:membrane"/>
    <property type="evidence" value="ECO:0007669"/>
    <property type="project" value="UniProtKB-SubCell"/>
</dbReference>
<sequence>MSTSYELYRYTPSLAAAILFIILFILITAYHVYQMVQARAWYFTCFILGGIFQIIGYIARAVAHSNTQSVSIYAIQAILILLAPPLYAATIYMTLGRLIAYVDAESLSLVPIRWLTMIFVTGDVLSFLMQGAGGGLMSTGTASGMTTGENVIMGGLAIQLIFFSVFVVVATLFHYRIHRNPTQISRSTSIARMGWRTANWETTMVGLYIASILILIRSVFRMIEYAGGNDGYIMSHEAFSYIFDAMLMFFAMVVMSVLHPSKVLGSVGKEHKVGSTESVQLRRVYSNAA</sequence>
<feature type="transmembrane region" description="Helical" evidence="5">
    <location>
        <begin position="12"/>
        <end position="33"/>
    </location>
</feature>
<evidence type="ECO:0000256" key="4">
    <source>
        <dbReference type="ARBA" id="ARBA00023136"/>
    </source>
</evidence>
<evidence type="ECO:0000256" key="1">
    <source>
        <dbReference type="ARBA" id="ARBA00004141"/>
    </source>
</evidence>
<keyword evidence="2 5" id="KW-0812">Transmembrane</keyword>
<protein>
    <submittedName>
        <fullName evidence="6">RTA1 domain protein</fullName>
    </submittedName>
</protein>
<dbReference type="PANTHER" id="PTHR31465">
    <property type="entry name" value="PROTEIN RTA1-RELATED"/>
    <property type="match status" value="1"/>
</dbReference>
<feature type="transmembrane region" description="Helical" evidence="5">
    <location>
        <begin position="114"/>
        <end position="132"/>
    </location>
</feature>
<feature type="transmembrane region" description="Helical" evidence="5">
    <location>
        <begin position="152"/>
        <end position="177"/>
    </location>
</feature>
<feature type="transmembrane region" description="Helical" evidence="5">
    <location>
        <begin position="40"/>
        <end position="59"/>
    </location>
</feature>
<keyword evidence="4 5" id="KW-0472">Membrane</keyword>
<dbReference type="OrthoDB" id="3358017at2759"/>
<reference evidence="6 7" key="1">
    <citation type="submission" date="2018-02" db="EMBL/GenBank/DDBJ databases">
        <title>The genomes of Aspergillus section Nigri reveals drivers in fungal speciation.</title>
        <authorList>
            <consortium name="DOE Joint Genome Institute"/>
            <person name="Vesth T.C."/>
            <person name="Nybo J."/>
            <person name="Theobald S."/>
            <person name="Brandl J."/>
            <person name="Frisvad J.C."/>
            <person name="Nielsen K.F."/>
            <person name="Lyhne E.K."/>
            <person name="Kogle M.E."/>
            <person name="Kuo A."/>
            <person name="Riley R."/>
            <person name="Clum A."/>
            <person name="Nolan M."/>
            <person name="Lipzen A."/>
            <person name="Salamov A."/>
            <person name="Henrissat B."/>
            <person name="Wiebenga A."/>
            <person name="De vries R.P."/>
            <person name="Grigoriev I.V."/>
            <person name="Mortensen U.H."/>
            <person name="Andersen M.R."/>
            <person name="Baker S.E."/>
        </authorList>
    </citation>
    <scope>NUCLEOTIDE SEQUENCE [LARGE SCALE GENOMIC DNA]</scope>
    <source>
        <strain evidence="6 7">CBS 121593</strain>
    </source>
</reference>
<feature type="transmembrane region" description="Helical" evidence="5">
    <location>
        <begin position="238"/>
        <end position="258"/>
    </location>
</feature>
<comment type="subcellular location">
    <subcellularLocation>
        <location evidence="1">Membrane</location>
        <topology evidence="1">Multi-pass membrane protein</topology>
    </subcellularLocation>
</comment>
<dbReference type="Pfam" id="PF04479">
    <property type="entry name" value="RTA1"/>
    <property type="match status" value="1"/>
</dbReference>
<organism evidence="6 7">
    <name type="scientific">Aspergillus ibericus CBS 121593</name>
    <dbReference type="NCBI Taxonomy" id="1448316"/>
    <lineage>
        <taxon>Eukaryota</taxon>
        <taxon>Fungi</taxon>
        <taxon>Dikarya</taxon>
        <taxon>Ascomycota</taxon>
        <taxon>Pezizomycotina</taxon>
        <taxon>Eurotiomycetes</taxon>
        <taxon>Eurotiomycetidae</taxon>
        <taxon>Eurotiales</taxon>
        <taxon>Aspergillaceae</taxon>
        <taxon>Aspergillus</taxon>
        <taxon>Aspergillus subgen. Circumdati</taxon>
    </lineage>
</organism>
<dbReference type="PANTHER" id="PTHR31465:SF1">
    <property type="entry name" value="PROTEIN RTA1-RELATED"/>
    <property type="match status" value="1"/>
</dbReference>
<proteinExistence type="predicted"/>
<evidence type="ECO:0000313" key="6">
    <source>
        <dbReference type="EMBL" id="RAL00145.1"/>
    </source>
</evidence>
<evidence type="ECO:0000256" key="2">
    <source>
        <dbReference type="ARBA" id="ARBA00022692"/>
    </source>
</evidence>
<accession>A0A395GYK3</accession>
<dbReference type="STRING" id="1448316.A0A395GYK3"/>
<dbReference type="EMBL" id="KZ824442">
    <property type="protein sequence ID" value="RAL00145.1"/>
    <property type="molecule type" value="Genomic_DNA"/>
</dbReference>
<dbReference type="VEuPathDB" id="FungiDB:BO80DRAFT_465573"/>
<dbReference type="GeneID" id="37227595"/>
<dbReference type="RefSeq" id="XP_025574472.1">
    <property type="nucleotide sequence ID" value="XM_025722730.1"/>
</dbReference>
<name>A0A395GYK3_9EURO</name>
<gene>
    <name evidence="6" type="ORF">BO80DRAFT_465573</name>
</gene>
<evidence type="ECO:0000256" key="3">
    <source>
        <dbReference type="ARBA" id="ARBA00022989"/>
    </source>
</evidence>
<evidence type="ECO:0000313" key="7">
    <source>
        <dbReference type="Proteomes" id="UP000249402"/>
    </source>
</evidence>